<protein>
    <submittedName>
        <fullName evidence="2">Uncharacterized protein</fullName>
    </submittedName>
</protein>
<dbReference type="GO" id="GO:0015631">
    <property type="term" value="F:tubulin binding"/>
    <property type="evidence" value="ECO:0007669"/>
    <property type="project" value="TreeGrafter"/>
</dbReference>
<dbReference type="InterPro" id="IPR033304">
    <property type="entry name" value="DLEC1"/>
</dbReference>
<dbReference type="EMBL" id="JAAKFY010000024">
    <property type="protein sequence ID" value="KAF3836573.1"/>
    <property type="molecule type" value="Genomic_DNA"/>
</dbReference>
<accession>A0A7J5XIA3</accession>
<dbReference type="PANTHER" id="PTHR46348">
    <property type="entry name" value="DELETED IN LUNG AND ESOPHAGEAL CANCER PROTEIN 1"/>
    <property type="match status" value="1"/>
</dbReference>
<dbReference type="GO" id="GO:0005737">
    <property type="term" value="C:cytoplasm"/>
    <property type="evidence" value="ECO:0007669"/>
    <property type="project" value="TreeGrafter"/>
</dbReference>
<feature type="region of interest" description="Disordered" evidence="1">
    <location>
        <begin position="455"/>
        <end position="497"/>
    </location>
</feature>
<dbReference type="GO" id="GO:0008285">
    <property type="term" value="P:negative regulation of cell population proliferation"/>
    <property type="evidence" value="ECO:0007669"/>
    <property type="project" value="InterPro"/>
</dbReference>
<feature type="compositionally biased region" description="Polar residues" evidence="1">
    <location>
        <begin position="465"/>
        <end position="482"/>
    </location>
</feature>
<evidence type="ECO:0000313" key="2">
    <source>
        <dbReference type="EMBL" id="KAF3836573.1"/>
    </source>
</evidence>
<dbReference type="OrthoDB" id="8874384at2759"/>
<dbReference type="PANTHER" id="PTHR46348:SF1">
    <property type="entry name" value="DELETED IN LUNG AND ESOPHAGEAL CANCER PROTEIN 1"/>
    <property type="match status" value="1"/>
</dbReference>
<comment type="caution">
    <text evidence="2">The sequence shown here is derived from an EMBL/GenBank/DDBJ whole genome shotgun (WGS) entry which is preliminary data.</text>
</comment>
<sequence>MEQDGKDASSSLFLNMHYIQIQLEMVQMEIHLSVRADVQTPQVCLLSCELLLSELYMGVHARATVTLFNQTLLPSHFSWMAELQGELADLCSASFEPSSGTLGPNDSLEIKVTFTSHTDVSDESPSALVLDFGDDVILKRAVTKQLLITNQTAIPAPFTIEAEYFNCHASKPNNQSEKRCTYVKKPLHSVQAKKVEDKAQEELVSGLLAHGKGAAFLVLPQNGILGAFETQTVDVTAYTDMWGEYRDLLVCKNTRTRDPSHSRFLTPFFPNSIIHQPSFFHAFFILNHIFPVCIIRFGTHVSGGDTVSRSLRINNPTMFDIRMDWETFNIDQNDGKLVDVVGHADGNELLSGAVRISGASLERNQSPGSEGTSSSLRSMTVIPAKSSGTIHASFTPLTLSGLSVQMEEDGGALLFHASAGDLLTAESEEVTENNSEMPLHFKLDAQDPFLVLRPQTRVQSSSSSNPPTAESQTLLLQPQHSMQTEEELPPGVTLMHRPRGGRKLRLQQNLLIHYSNNSLQTVPLCADLDLVSMRLSSDCIDFGVCHIGQTQTLDVTLQSHGAQTYWKSVIGCVQSDPRLRAPRPQLQTLSPDQFHSQVKTKDLHYNVHREVFKTCQVSAVCTLCVAVMTESSGLRWSSGPSGEAPPHSAAAGDRVL</sequence>
<dbReference type="Proteomes" id="UP000518266">
    <property type="component" value="Unassembled WGS sequence"/>
</dbReference>
<dbReference type="Gene3D" id="2.60.40.10">
    <property type="entry name" value="Immunoglobulins"/>
    <property type="match status" value="2"/>
</dbReference>
<dbReference type="GO" id="GO:0005929">
    <property type="term" value="C:cilium"/>
    <property type="evidence" value="ECO:0007669"/>
    <property type="project" value="TreeGrafter"/>
</dbReference>
<dbReference type="Pfam" id="PF23316">
    <property type="entry name" value="Ig_DLEC1_6th"/>
    <property type="match status" value="1"/>
</dbReference>
<proteinExistence type="predicted"/>
<keyword evidence="3" id="KW-1185">Reference proteome</keyword>
<organism evidence="2 3">
    <name type="scientific">Dissostichus mawsoni</name>
    <name type="common">Antarctic cod</name>
    <dbReference type="NCBI Taxonomy" id="36200"/>
    <lineage>
        <taxon>Eukaryota</taxon>
        <taxon>Metazoa</taxon>
        <taxon>Chordata</taxon>
        <taxon>Craniata</taxon>
        <taxon>Vertebrata</taxon>
        <taxon>Euteleostomi</taxon>
        <taxon>Actinopterygii</taxon>
        <taxon>Neopterygii</taxon>
        <taxon>Teleostei</taxon>
        <taxon>Neoteleostei</taxon>
        <taxon>Acanthomorphata</taxon>
        <taxon>Eupercaria</taxon>
        <taxon>Perciformes</taxon>
        <taxon>Notothenioidei</taxon>
        <taxon>Nototheniidae</taxon>
        <taxon>Dissostichus</taxon>
    </lineage>
</organism>
<feature type="region of interest" description="Disordered" evidence="1">
    <location>
        <begin position="635"/>
        <end position="656"/>
    </location>
</feature>
<dbReference type="InterPro" id="IPR013783">
    <property type="entry name" value="Ig-like_fold"/>
</dbReference>
<evidence type="ECO:0000313" key="3">
    <source>
        <dbReference type="Proteomes" id="UP000518266"/>
    </source>
</evidence>
<reference evidence="2 3" key="1">
    <citation type="submission" date="2020-03" db="EMBL/GenBank/DDBJ databases">
        <title>Dissostichus mawsoni Genome sequencing and assembly.</title>
        <authorList>
            <person name="Park H."/>
        </authorList>
    </citation>
    <scope>NUCLEOTIDE SEQUENCE [LARGE SCALE GENOMIC DNA]</scope>
    <source>
        <strain evidence="2">DM0001</strain>
        <tissue evidence="2">Muscle</tissue>
    </source>
</reference>
<dbReference type="AlphaFoldDB" id="A0A7J5XIA3"/>
<gene>
    <name evidence="2" type="ORF">F7725_029131</name>
</gene>
<evidence type="ECO:0000256" key="1">
    <source>
        <dbReference type="SAM" id="MobiDB-lite"/>
    </source>
</evidence>
<name>A0A7J5XIA3_DISMA</name>